<dbReference type="Gene3D" id="3.30.479.10">
    <property type="entry name" value="6-pyruvoyl tetrahydropterin synthase/QueD"/>
    <property type="match status" value="2"/>
</dbReference>
<dbReference type="InterPro" id="IPR038418">
    <property type="entry name" value="6-PTP_synth/QueD_sf"/>
</dbReference>
<evidence type="ECO:0000256" key="5">
    <source>
        <dbReference type="ARBA" id="ARBA00018141"/>
    </source>
</evidence>
<keyword evidence="8" id="KW-0456">Lyase</keyword>
<dbReference type="Pfam" id="PF01242">
    <property type="entry name" value="PTPS"/>
    <property type="match status" value="2"/>
</dbReference>
<evidence type="ECO:0000256" key="6">
    <source>
        <dbReference type="ARBA" id="ARBA00022723"/>
    </source>
</evidence>
<evidence type="ECO:0000256" key="9">
    <source>
        <dbReference type="ARBA" id="ARBA00031449"/>
    </source>
</evidence>
<name>A0AAV2VV15_9VIBR</name>
<dbReference type="SUPFAM" id="SSF55620">
    <property type="entry name" value="Tetrahydrobiopterin biosynthesis enzymes-like"/>
    <property type="match status" value="2"/>
</dbReference>
<evidence type="ECO:0000256" key="3">
    <source>
        <dbReference type="ARBA" id="ARBA00008900"/>
    </source>
</evidence>
<comment type="catalytic activity">
    <reaction evidence="10">
        <text>7,8-dihydroneopterin 3'-triphosphate + H2O = 6-carboxy-5,6,7,8-tetrahydropterin + triphosphate + acetaldehyde + 2 H(+)</text>
        <dbReference type="Rhea" id="RHEA:27966"/>
        <dbReference type="ChEBI" id="CHEBI:15343"/>
        <dbReference type="ChEBI" id="CHEBI:15377"/>
        <dbReference type="ChEBI" id="CHEBI:15378"/>
        <dbReference type="ChEBI" id="CHEBI:18036"/>
        <dbReference type="ChEBI" id="CHEBI:58462"/>
        <dbReference type="ChEBI" id="CHEBI:61032"/>
        <dbReference type="EC" id="4.1.2.50"/>
    </reaction>
</comment>
<dbReference type="EC" id="4.1.2.50" evidence="4"/>
<evidence type="ECO:0000256" key="8">
    <source>
        <dbReference type="ARBA" id="ARBA00023239"/>
    </source>
</evidence>
<proteinExistence type="inferred from homology"/>
<sequence length="291" mass="33345">MNLFVKNLTVIDSTYLCEKRGMVGDSWIVDVSLTGDLNEMSMILDFGKVKKIIKELIDEHVDHKLIVPASNPNIEYSETQPGYTKLGFLRGEQTLHLNCPNSAYCFIETSEIDNRALTAHIYQVLKQYLPNNVSDIDITLRHEDIKEHYYHYTHGLKKHDGNCQRIAHGHRSTLEIYVNDERDSKREEDFCERWKDIYLGSQEDKVSIASLDFIAQEDLVSDDSHYAFMYSTSQGDYELIISKEVTEIIDTDTTVELLAQFIQKEVKKTLNSEDSLSVVAYEGVGKGAKVF</sequence>
<evidence type="ECO:0000256" key="7">
    <source>
        <dbReference type="ARBA" id="ARBA00022833"/>
    </source>
</evidence>
<gene>
    <name evidence="11" type="ORF">VIBNISOn1_560114</name>
</gene>
<dbReference type="PANTHER" id="PTHR12589">
    <property type="entry name" value="PYRUVOYL TETRAHYDROBIOPTERIN SYNTHASE"/>
    <property type="match status" value="1"/>
</dbReference>
<protein>
    <recommendedName>
        <fullName evidence="5">6-carboxy-5,6,7,8-tetrahydropterin synthase</fullName>
        <ecNumber evidence="4">4.1.2.50</ecNumber>
    </recommendedName>
    <alternativeName>
        <fullName evidence="9">Queuosine biosynthesis protein QueD</fullName>
    </alternativeName>
</protein>
<dbReference type="PANTHER" id="PTHR12589:SF7">
    <property type="entry name" value="6-PYRUVOYL TETRAHYDROBIOPTERIN SYNTHASE"/>
    <property type="match status" value="1"/>
</dbReference>
<comment type="caution">
    <text evidence="11">The sequence shown here is derived from an EMBL/GenBank/DDBJ whole genome shotgun (WGS) entry which is preliminary data.</text>
</comment>
<dbReference type="AlphaFoldDB" id="A0AAV2VV15"/>
<comment type="pathway">
    <text evidence="2">Purine metabolism; 7-cyano-7-deazaguanine biosynthesis.</text>
</comment>
<evidence type="ECO:0000256" key="1">
    <source>
        <dbReference type="ARBA" id="ARBA00001947"/>
    </source>
</evidence>
<dbReference type="RefSeq" id="WP_022613019.1">
    <property type="nucleotide sequence ID" value="NZ_LK391965.1"/>
</dbReference>
<evidence type="ECO:0000313" key="11">
    <source>
        <dbReference type="EMBL" id="CCO48578.1"/>
    </source>
</evidence>
<reference evidence="11 12" key="1">
    <citation type="journal article" date="2013" name="ISME J.">
        <title>Comparative genomics of pathogenic lineages of Vibrio nigripulchritudo identifies virulence-associated traits.</title>
        <authorList>
            <person name="Goudenege D."/>
            <person name="Labreuche Y."/>
            <person name="Krin E."/>
            <person name="Ansquer D."/>
            <person name="Mangenot S."/>
            <person name="Calteau A."/>
            <person name="Medigue C."/>
            <person name="Mazel D."/>
            <person name="Polz M.F."/>
            <person name="Le Roux F."/>
        </authorList>
    </citation>
    <scope>NUCLEOTIDE SEQUENCE [LARGE SCALE GENOMIC DNA]</scope>
    <source>
        <strain evidence="11 12">SOn1</strain>
    </source>
</reference>
<evidence type="ECO:0000313" key="12">
    <source>
        <dbReference type="Proteomes" id="UP000018211"/>
    </source>
</evidence>
<comment type="cofactor">
    <cofactor evidence="1">
        <name>Zn(2+)</name>
        <dbReference type="ChEBI" id="CHEBI:29105"/>
    </cofactor>
</comment>
<dbReference type="GO" id="GO:0046872">
    <property type="term" value="F:metal ion binding"/>
    <property type="evidence" value="ECO:0007669"/>
    <property type="project" value="UniProtKB-KW"/>
</dbReference>
<dbReference type="GO" id="GO:0070497">
    <property type="term" value="F:6-carboxytetrahydropterin synthase activity"/>
    <property type="evidence" value="ECO:0007669"/>
    <property type="project" value="UniProtKB-EC"/>
</dbReference>
<dbReference type="EMBL" id="CAOF01000149">
    <property type="protein sequence ID" value="CCO48578.1"/>
    <property type="molecule type" value="Genomic_DNA"/>
</dbReference>
<evidence type="ECO:0000256" key="10">
    <source>
        <dbReference type="ARBA" id="ARBA00048807"/>
    </source>
</evidence>
<organism evidence="11 12">
    <name type="scientific">Vibrio nigripulchritudo SOn1</name>
    <dbReference type="NCBI Taxonomy" id="1238450"/>
    <lineage>
        <taxon>Bacteria</taxon>
        <taxon>Pseudomonadati</taxon>
        <taxon>Pseudomonadota</taxon>
        <taxon>Gammaproteobacteria</taxon>
        <taxon>Vibrionales</taxon>
        <taxon>Vibrionaceae</taxon>
        <taxon>Vibrio</taxon>
    </lineage>
</organism>
<dbReference type="Proteomes" id="UP000018211">
    <property type="component" value="Unassembled WGS sequence"/>
</dbReference>
<comment type="similarity">
    <text evidence="3">Belongs to the PTPS family. QueD subfamily.</text>
</comment>
<keyword evidence="6" id="KW-0479">Metal-binding</keyword>
<keyword evidence="7" id="KW-0862">Zinc</keyword>
<evidence type="ECO:0000256" key="2">
    <source>
        <dbReference type="ARBA" id="ARBA00005061"/>
    </source>
</evidence>
<dbReference type="InterPro" id="IPR007115">
    <property type="entry name" value="6-PTP_synth/QueD"/>
</dbReference>
<evidence type="ECO:0000256" key="4">
    <source>
        <dbReference type="ARBA" id="ARBA00012982"/>
    </source>
</evidence>
<accession>A0AAV2VV15</accession>